<dbReference type="RefSeq" id="WP_060594346.1">
    <property type="nucleotide sequence ID" value="NZ_CAACYE020000001.1"/>
</dbReference>
<dbReference type="Proteomes" id="UP000057820">
    <property type="component" value="Plasmid 2"/>
</dbReference>
<dbReference type="InterPro" id="IPR043917">
    <property type="entry name" value="DUF5753"/>
</dbReference>
<gene>
    <name evidence="2" type="ORF">ERS450000_04893</name>
</gene>
<proteinExistence type="predicted"/>
<dbReference type="Pfam" id="PF19054">
    <property type="entry name" value="DUF5753"/>
    <property type="match status" value="1"/>
</dbReference>
<geneLocation type="plasmid" evidence="2">
    <name>2</name>
</geneLocation>
<protein>
    <recommendedName>
        <fullName evidence="1">DUF5753 domain-containing protein</fullName>
    </recommendedName>
</protein>
<dbReference type="AlphaFoldDB" id="A0A0H5P4S2"/>
<dbReference type="KEGG" id="nfr:ERS450000_04893"/>
<dbReference type="SUPFAM" id="SSF47413">
    <property type="entry name" value="lambda repressor-like DNA-binding domains"/>
    <property type="match status" value="1"/>
</dbReference>
<dbReference type="InterPro" id="IPR010982">
    <property type="entry name" value="Lambda_DNA-bd_dom_sf"/>
</dbReference>
<dbReference type="EMBL" id="LN868939">
    <property type="protein sequence ID" value="CRY82314.1"/>
    <property type="molecule type" value="Genomic_DNA"/>
</dbReference>
<accession>A0A0H5P4S2</accession>
<sequence length="289" mass="32448">MAPSSPTVARWELAVRFKQRLDELSIKVPALCKAIGFTPAYWSHVVTGRSVLSEEKMHKLIEHLDFPADQRAELLALRAEAKEPGWWNKYAALFGDELLRLYGLEHGAQRIRVHEGVIVPAMLQAPDYMRALMTSPYGVRSAVEADKYVEARMRRQKRLDGPDAVHFTAMLTEAVLLQHPWGPKVQIAQLRHIKSLIEAHPDTVDVRVIPLGAPECAALSGNVYLLDFESCWLPTVAWFENALFGALVEDPVQARNLNYVYNNVFAAMPDQGRSLDLIDQAVRTLTSLA</sequence>
<evidence type="ECO:0000313" key="2">
    <source>
        <dbReference type="EMBL" id="CRY82314.1"/>
    </source>
</evidence>
<evidence type="ECO:0000313" key="3">
    <source>
        <dbReference type="Proteomes" id="UP000057820"/>
    </source>
</evidence>
<reference evidence="3" key="1">
    <citation type="submission" date="2015-03" db="EMBL/GenBank/DDBJ databases">
        <authorList>
            <consortium name="Pathogen Informatics"/>
        </authorList>
    </citation>
    <scope>NUCLEOTIDE SEQUENCE [LARGE SCALE GENOMIC DNA]</scope>
    <source>
        <strain evidence="3">NCTC11134</strain>
        <plasmid evidence="3">2</plasmid>
    </source>
</reference>
<name>A0A0H5P4S2_NOCFR</name>
<organism evidence="2 3">
    <name type="scientific">Nocardia farcinica</name>
    <dbReference type="NCBI Taxonomy" id="37329"/>
    <lineage>
        <taxon>Bacteria</taxon>
        <taxon>Bacillati</taxon>
        <taxon>Actinomycetota</taxon>
        <taxon>Actinomycetes</taxon>
        <taxon>Mycobacteriales</taxon>
        <taxon>Nocardiaceae</taxon>
        <taxon>Nocardia</taxon>
    </lineage>
</organism>
<keyword evidence="2" id="KW-0614">Plasmid</keyword>
<feature type="domain" description="DUF5753" evidence="1">
    <location>
        <begin position="100"/>
        <end position="279"/>
    </location>
</feature>
<dbReference type="Pfam" id="PF13560">
    <property type="entry name" value="HTH_31"/>
    <property type="match status" value="1"/>
</dbReference>
<evidence type="ECO:0000259" key="1">
    <source>
        <dbReference type="Pfam" id="PF19054"/>
    </source>
</evidence>
<dbReference type="GO" id="GO:0003677">
    <property type="term" value="F:DNA binding"/>
    <property type="evidence" value="ECO:0007669"/>
    <property type="project" value="InterPro"/>
</dbReference>